<evidence type="ECO:0000313" key="3">
    <source>
        <dbReference type="Proteomes" id="UP000229342"/>
    </source>
</evidence>
<keyword evidence="1" id="KW-0812">Transmembrane</keyword>
<dbReference type="EMBL" id="PCVG01000045">
    <property type="protein sequence ID" value="PIQ68539.1"/>
    <property type="molecule type" value="Genomic_DNA"/>
</dbReference>
<keyword evidence="1" id="KW-1133">Transmembrane helix</keyword>
<name>A0A2H0KBC7_9BACT</name>
<sequence>MKEIIGLAIVLAVAGIVAIWSTTVALGIAGVTALVVIGYFVVVAFKRFAPGAGLSGSEDIILEPVEPFYLRWSLALLVWSSLLLVSWLLAYTMLGMLGVETFRLKLSNQIGGGLGVAFIATTIPLLFRFNGLYQGFLAINLRTGTVHLYTKGIHLLSIWTVVRKEDRFSYKATSVHFEFEAPCVGGKFHVHGSALIAPRVNEILNFVKIGDTDHYRFEVIAGSVSDQIEGRVSELIGSLDPDTVQETLPTVRTEAEHRYRSNASHLEDTYGVDIKQVHFSLDPDAGIEASRAKRYEATQVTRMAEEFQNIDPAARQDALTVAGKNPRKHDIAEHRVVLDMPSEVQDILLDALKDPEFRKTIGPAVTVWAAAKGGASGGGKSKGTRKGGR</sequence>
<protein>
    <recommendedName>
        <fullName evidence="4">Band 7 domain-containing protein</fullName>
    </recommendedName>
</protein>
<comment type="caution">
    <text evidence="2">The sequence shown here is derived from an EMBL/GenBank/DDBJ whole genome shotgun (WGS) entry which is preliminary data.</text>
</comment>
<dbReference type="AlphaFoldDB" id="A0A2H0KBC7"/>
<dbReference type="Proteomes" id="UP000229342">
    <property type="component" value="Unassembled WGS sequence"/>
</dbReference>
<feature type="transmembrane region" description="Helical" evidence="1">
    <location>
        <begin position="110"/>
        <end position="127"/>
    </location>
</feature>
<feature type="transmembrane region" description="Helical" evidence="1">
    <location>
        <begin position="69"/>
        <end position="90"/>
    </location>
</feature>
<evidence type="ECO:0000256" key="1">
    <source>
        <dbReference type="SAM" id="Phobius"/>
    </source>
</evidence>
<proteinExistence type="predicted"/>
<keyword evidence="1" id="KW-0472">Membrane</keyword>
<evidence type="ECO:0008006" key="4">
    <source>
        <dbReference type="Google" id="ProtNLM"/>
    </source>
</evidence>
<accession>A0A2H0KBC7</accession>
<gene>
    <name evidence="2" type="ORF">COV91_03735</name>
</gene>
<evidence type="ECO:0000313" key="2">
    <source>
        <dbReference type="EMBL" id="PIQ68539.1"/>
    </source>
</evidence>
<reference evidence="2 3" key="1">
    <citation type="submission" date="2017-09" db="EMBL/GenBank/DDBJ databases">
        <title>Depth-based differentiation of microbial function through sediment-hosted aquifers and enrichment of novel symbionts in the deep terrestrial subsurface.</title>
        <authorList>
            <person name="Probst A.J."/>
            <person name="Ladd B."/>
            <person name="Jarett J.K."/>
            <person name="Geller-Mcgrath D.E."/>
            <person name="Sieber C.M."/>
            <person name="Emerson J.B."/>
            <person name="Anantharaman K."/>
            <person name="Thomas B.C."/>
            <person name="Malmstrom R."/>
            <person name="Stieglmeier M."/>
            <person name="Klingl A."/>
            <person name="Woyke T."/>
            <person name="Ryan C.M."/>
            <person name="Banfield J.F."/>
        </authorList>
    </citation>
    <scope>NUCLEOTIDE SEQUENCE [LARGE SCALE GENOMIC DNA]</scope>
    <source>
        <strain evidence="2">CG11_big_fil_rev_8_21_14_0_20_46_11</strain>
    </source>
</reference>
<organism evidence="2 3">
    <name type="scientific">Candidatus Taylorbacteria bacterium CG11_big_fil_rev_8_21_14_0_20_46_11</name>
    <dbReference type="NCBI Taxonomy" id="1975025"/>
    <lineage>
        <taxon>Bacteria</taxon>
        <taxon>Candidatus Tayloriibacteriota</taxon>
    </lineage>
</organism>
<feature type="transmembrane region" description="Helical" evidence="1">
    <location>
        <begin position="28"/>
        <end position="48"/>
    </location>
</feature>